<dbReference type="EMBL" id="JAIZAY010000002">
    <property type="protein sequence ID" value="KAJ8047545.1"/>
    <property type="molecule type" value="Genomic_DNA"/>
</dbReference>
<protein>
    <submittedName>
        <fullName evidence="2">Uncharacterized protein</fullName>
    </submittedName>
</protein>
<dbReference type="AlphaFoldDB" id="A0A9Q1CMB3"/>
<accession>A0A9Q1CMB3</accession>
<organism evidence="2 3">
    <name type="scientific">Holothuria leucospilota</name>
    <name type="common">Black long sea cucumber</name>
    <name type="synonym">Mertensiothuria leucospilota</name>
    <dbReference type="NCBI Taxonomy" id="206669"/>
    <lineage>
        <taxon>Eukaryota</taxon>
        <taxon>Metazoa</taxon>
        <taxon>Echinodermata</taxon>
        <taxon>Eleutherozoa</taxon>
        <taxon>Echinozoa</taxon>
        <taxon>Holothuroidea</taxon>
        <taxon>Aspidochirotacea</taxon>
        <taxon>Aspidochirotida</taxon>
        <taxon>Holothuriidae</taxon>
        <taxon>Holothuria</taxon>
    </lineage>
</organism>
<gene>
    <name evidence="2" type="ORF">HOLleu_06575</name>
</gene>
<keyword evidence="3" id="KW-1185">Reference proteome</keyword>
<evidence type="ECO:0000256" key="1">
    <source>
        <dbReference type="SAM" id="MobiDB-lite"/>
    </source>
</evidence>
<dbReference type="Proteomes" id="UP001152320">
    <property type="component" value="Chromosome 2"/>
</dbReference>
<comment type="caution">
    <text evidence="2">The sequence shown here is derived from an EMBL/GenBank/DDBJ whole genome shotgun (WGS) entry which is preliminary data.</text>
</comment>
<evidence type="ECO:0000313" key="3">
    <source>
        <dbReference type="Proteomes" id="UP001152320"/>
    </source>
</evidence>
<evidence type="ECO:0000313" key="2">
    <source>
        <dbReference type="EMBL" id="KAJ8047545.1"/>
    </source>
</evidence>
<name>A0A9Q1CMB3_HOLLE</name>
<feature type="region of interest" description="Disordered" evidence="1">
    <location>
        <begin position="21"/>
        <end position="42"/>
    </location>
</feature>
<reference evidence="2" key="1">
    <citation type="submission" date="2021-10" db="EMBL/GenBank/DDBJ databases">
        <title>Tropical sea cucumber genome reveals ecological adaptation and Cuvierian tubules defense mechanism.</title>
        <authorList>
            <person name="Chen T."/>
        </authorList>
    </citation>
    <scope>NUCLEOTIDE SEQUENCE</scope>
    <source>
        <strain evidence="2">Nanhai2018</strain>
        <tissue evidence="2">Muscle</tissue>
    </source>
</reference>
<proteinExistence type="predicted"/>
<sequence>MLVISILFVISWSPYQGWRQDLPDGGTDSPKGEPETRSLGQFRSRREVGKVVPMLVAVGVFGGCVPTDITYRYGSLAGGCPGYVAGIRLRRKRLHNMIADDTENPTRDV</sequence>